<comment type="caution">
    <text evidence="1">The sequence shown here is derived from an EMBL/GenBank/DDBJ whole genome shotgun (WGS) entry which is preliminary data.</text>
</comment>
<evidence type="ECO:0000313" key="2">
    <source>
        <dbReference type="Proteomes" id="UP001589645"/>
    </source>
</evidence>
<reference evidence="1 2" key="1">
    <citation type="submission" date="2024-09" db="EMBL/GenBank/DDBJ databases">
        <authorList>
            <person name="Sun Q."/>
            <person name="Mori K."/>
        </authorList>
    </citation>
    <scope>NUCLEOTIDE SEQUENCE [LARGE SCALE GENOMIC DNA]</scope>
    <source>
        <strain evidence="1 2">CECT 8064</strain>
    </source>
</reference>
<protein>
    <submittedName>
        <fullName evidence="1">Uncharacterized protein</fullName>
    </submittedName>
</protein>
<organism evidence="1 2">
    <name type="scientific">Vibrio olivae</name>
    <dbReference type="NCBI Taxonomy" id="1243002"/>
    <lineage>
        <taxon>Bacteria</taxon>
        <taxon>Pseudomonadati</taxon>
        <taxon>Pseudomonadota</taxon>
        <taxon>Gammaproteobacteria</taxon>
        <taxon>Vibrionales</taxon>
        <taxon>Vibrionaceae</taxon>
        <taxon>Vibrio</taxon>
    </lineage>
</organism>
<dbReference type="RefSeq" id="WP_390197837.1">
    <property type="nucleotide sequence ID" value="NZ_JBHMEP010000017.1"/>
</dbReference>
<dbReference type="Proteomes" id="UP001589645">
    <property type="component" value="Unassembled WGS sequence"/>
</dbReference>
<dbReference type="EMBL" id="JBHMEP010000017">
    <property type="protein sequence ID" value="MFB9137712.1"/>
    <property type="molecule type" value="Genomic_DNA"/>
</dbReference>
<proteinExistence type="predicted"/>
<accession>A0ABV5HVG1</accession>
<gene>
    <name evidence="1" type="ORF">ACFFUV_22445</name>
</gene>
<sequence>MAKRVYDTVLASECDGWVCGETLKKGSVPADRLELDSFSEAVRELIERFFEEGWLPDMICDLGCGGASVFEIKPTNFEYPPEGGEQILEIIVGKSDKWTITQAE</sequence>
<name>A0ABV5HVG1_9VIBR</name>
<keyword evidence="2" id="KW-1185">Reference proteome</keyword>
<evidence type="ECO:0000313" key="1">
    <source>
        <dbReference type="EMBL" id="MFB9137712.1"/>
    </source>
</evidence>